<evidence type="ECO:0000313" key="2">
    <source>
        <dbReference type="Proteomes" id="UP000179279"/>
    </source>
</evidence>
<comment type="caution">
    <text evidence="1">The sequence shown here is derived from an EMBL/GenBank/DDBJ whole genome shotgun (WGS) entry which is preliminary data.</text>
</comment>
<dbReference type="Proteomes" id="UP000179279">
    <property type="component" value="Unassembled WGS sequence"/>
</dbReference>
<proteinExistence type="predicted"/>
<gene>
    <name evidence="1" type="ORF">A3A57_02515</name>
</gene>
<accession>A0A1G1WX46</accession>
<protein>
    <submittedName>
        <fullName evidence="1">Uncharacterized protein</fullName>
    </submittedName>
</protein>
<sequence length="98" mass="11116">MEEVREPSERSNASRILSVLRSRRGQFVTVEEILSSTTLRGWYYSSDSRYVADVKGQRINGAVNHLRSLGFRIETKTRPFPATGARRAVAYKLKIGGR</sequence>
<dbReference type="AlphaFoldDB" id="A0A1G1WX46"/>
<name>A0A1G1WX46_9BACT</name>
<evidence type="ECO:0000313" key="1">
    <source>
        <dbReference type="EMBL" id="OGY31737.1"/>
    </source>
</evidence>
<dbReference type="EMBL" id="MHDA01000027">
    <property type="protein sequence ID" value="OGY31737.1"/>
    <property type="molecule type" value="Genomic_DNA"/>
</dbReference>
<reference evidence="1 2" key="1">
    <citation type="journal article" date="2016" name="Nat. Commun.">
        <title>Thousands of microbial genomes shed light on interconnected biogeochemical processes in an aquifer system.</title>
        <authorList>
            <person name="Anantharaman K."/>
            <person name="Brown C.T."/>
            <person name="Hug L.A."/>
            <person name="Sharon I."/>
            <person name="Castelle C.J."/>
            <person name="Probst A.J."/>
            <person name="Thomas B.C."/>
            <person name="Singh A."/>
            <person name="Wilkins M.J."/>
            <person name="Karaoz U."/>
            <person name="Brodie E.L."/>
            <person name="Williams K.H."/>
            <person name="Hubbard S.S."/>
            <person name="Banfield J.F."/>
        </authorList>
    </citation>
    <scope>NUCLEOTIDE SEQUENCE [LARGE SCALE GENOMIC DNA]</scope>
</reference>
<organism evidence="1 2">
    <name type="scientific">Candidatus Woykebacteria bacterium RIFCSPLOWO2_01_FULL_41_12</name>
    <dbReference type="NCBI Taxonomy" id="1802604"/>
    <lineage>
        <taxon>Bacteria</taxon>
        <taxon>Candidatus Woykeibacteriota</taxon>
    </lineage>
</organism>